<dbReference type="EMBL" id="CAEZXL010000051">
    <property type="protein sequence ID" value="CAB4683749.1"/>
    <property type="molecule type" value="Genomic_DNA"/>
</dbReference>
<dbReference type="SUPFAM" id="SSF54637">
    <property type="entry name" value="Thioesterase/thiol ester dehydrase-isomerase"/>
    <property type="match status" value="1"/>
</dbReference>
<proteinExistence type="predicted"/>
<dbReference type="Gene3D" id="3.10.129.10">
    <property type="entry name" value="Hotdog Thioesterase"/>
    <property type="match status" value="1"/>
</dbReference>
<protein>
    <submittedName>
        <fullName evidence="1">Unannotated protein</fullName>
    </submittedName>
</protein>
<dbReference type="InterPro" id="IPR051490">
    <property type="entry name" value="THEM6_lcsJ_thioesterase"/>
</dbReference>
<dbReference type="Pfam" id="PF13279">
    <property type="entry name" value="4HBT_2"/>
    <property type="match status" value="1"/>
</dbReference>
<organism evidence="1">
    <name type="scientific">freshwater metagenome</name>
    <dbReference type="NCBI Taxonomy" id="449393"/>
    <lineage>
        <taxon>unclassified sequences</taxon>
        <taxon>metagenomes</taxon>
        <taxon>ecological metagenomes</taxon>
    </lineage>
</organism>
<sequence>MKLWLRLIWAHLSWRWRPKATVADVGVRQFMVWPTDIDIFLHMNNGIYLTLLDLARFDLMKRARAWQKLKKQKVHPVVVQETITFRKSLTPWLRFNVETKILGWDNQAFFIGQRFVVKGEIYAEAVVKLRFLQSPKGTPTPNEVNERLGGWPGTEPVLPAWVSQWNASVALPKGREQAPSDWTK</sequence>
<accession>A0A6J6NC50</accession>
<gene>
    <name evidence="1" type="ORF">UFOPK2373_00413</name>
</gene>
<dbReference type="InterPro" id="IPR029069">
    <property type="entry name" value="HotDog_dom_sf"/>
</dbReference>
<dbReference type="CDD" id="cd00586">
    <property type="entry name" value="4HBT"/>
    <property type="match status" value="1"/>
</dbReference>
<name>A0A6J6NC50_9ZZZZ</name>
<dbReference type="PANTHER" id="PTHR12475">
    <property type="match status" value="1"/>
</dbReference>
<evidence type="ECO:0000313" key="1">
    <source>
        <dbReference type="EMBL" id="CAB4683749.1"/>
    </source>
</evidence>
<reference evidence="1" key="1">
    <citation type="submission" date="2020-05" db="EMBL/GenBank/DDBJ databases">
        <authorList>
            <person name="Chiriac C."/>
            <person name="Salcher M."/>
            <person name="Ghai R."/>
            <person name="Kavagutti S V."/>
        </authorList>
    </citation>
    <scope>NUCLEOTIDE SEQUENCE</scope>
</reference>
<dbReference type="AlphaFoldDB" id="A0A6J6NC50"/>
<dbReference type="PANTHER" id="PTHR12475:SF4">
    <property type="entry name" value="PROTEIN THEM6"/>
    <property type="match status" value="1"/>
</dbReference>